<feature type="region of interest" description="Disordered" evidence="1">
    <location>
        <begin position="55"/>
        <end position="109"/>
    </location>
</feature>
<reference evidence="2 3" key="1">
    <citation type="submission" date="2018-03" db="EMBL/GenBank/DDBJ databases">
        <authorList>
            <person name="Keele B.F."/>
        </authorList>
    </citation>
    <scope>NUCLEOTIDE SEQUENCE [LARGE SCALE GENOMIC DNA]</scope>
    <source>
        <strain evidence="2 3">D20</strain>
    </source>
</reference>
<organism evidence="2 3">
    <name type="scientific">Pseudothauera lacus</name>
    <dbReference type="NCBI Taxonomy" id="2136175"/>
    <lineage>
        <taxon>Bacteria</taxon>
        <taxon>Pseudomonadati</taxon>
        <taxon>Pseudomonadota</taxon>
        <taxon>Betaproteobacteria</taxon>
        <taxon>Rhodocyclales</taxon>
        <taxon>Zoogloeaceae</taxon>
        <taxon>Pseudothauera</taxon>
    </lineage>
</organism>
<feature type="compositionally biased region" description="Low complexity" evidence="1">
    <location>
        <begin position="55"/>
        <end position="80"/>
    </location>
</feature>
<accession>A0A2T4IBD9</accession>
<name>A0A2T4IBD9_9RHOO</name>
<feature type="compositionally biased region" description="Low complexity" evidence="1">
    <location>
        <begin position="87"/>
        <end position="109"/>
    </location>
</feature>
<dbReference type="Proteomes" id="UP000241193">
    <property type="component" value="Unassembled WGS sequence"/>
</dbReference>
<dbReference type="OrthoDB" id="8527965at2"/>
<dbReference type="AlphaFoldDB" id="A0A2T4IBD9"/>
<proteinExistence type="predicted"/>
<evidence type="ECO:0000313" key="2">
    <source>
        <dbReference type="EMBL" id="PTD95095.1"/>
    </source>
</evidence>
<evidence type="ECO:0000313" key="3">
    <source>
        <dbReference type="Proteomes" id="UP000241193"/>
    </source>
</evidence>
<protein>
    <submittedName>
        <fullName evidence="2">Uncharacterized protein</fullName>
    </submittedName>
</protein>
<evidence type="ECO:0000256" key="1">
    <source>
        <dbReference type="SAM" id="MobiDB-lite"/>
    </source>
</evidence>
<comment type="caution">
    <text evidence="2">The sequence shown here is derived from an EMBL/GenBank/DDBJ whole genome shotgun (WGS) entry which is preliminary data.</text>
</comment>
<dbReference type="RefSeq" id="WP_107494764.1">
    <property type="nucleotide sequence ID" value="NZ_PZKC01000019.1"/>
</dbReference>
<reference evidence="2 3" key="2">
    <citation type="submission" date="2018-04" db="EMBL/GenBank/DDBJ databases">
        <title>Thauera lacus sp. nov., isolated from an saline lake in Inner Mongolia, China.</title>
        <authorList>
            <person name="Liang Q.-Y."/>
        </authorList>
    </citation>
    <scope>NUCLEOTIDE SEQUENCE [LARGE SCALE GENOMIC DNA]</scope>
    <source>
        <strain evidence="2 3">D20</strain>
    </source>
</reference>
<gene>
    <name evidence="2" type="ORF">C8261_16140</name>
</gene>
<keyword evidence="3" id="KW-1185">Reference proteome</keyword>
<dbReference type="EMBL" id="PZKC01000019">
    <property type="protein sequence ID" value="PTD95095.1"/>
    <property type="molecule type" value="Genomic_DNA"/>
</dbReference>
<sequence length="109" mass="10980">MFPLLPFVAGVVTGAVALRLLRTDKTRGSLEKAQDSLRSATVSSLEAIENASARARQRLAAPAPAGDAAAAPASTTAAAATRKRTSSKPAARKTAAPKRTPATPGGAES</sequence>